<dbReference type="Pfam" id="PF00024">
    <property type="entry name" value="PAN_1"/>
    <property type="match status" value="1"/>
</dbReference>
<feature type="chain" id="PRO_5021910248" description="Apple domain-containing protein" evidence="4">
    <location>
        <begin position="18"/>
        <end position="241"/>
    </location>
</feature>
<protein>
    <recommendedName>
        <fullName evidence="5">Apple domain-containing protein</fullName>
    </recommendedName>
</protein>
<name>A0A553P875_TIGCA</name>
<proteinExistence type="predicted"/>
<feature type="domain" description="Apple" evidence="5">
    <location>
        <begin position="104"/>
        <end position="176"/>
    </location>
</feature>
<feature type="signal peptide" evidence="4">
    <location>
        <begin position="1"/>
        <end position="17"/>
    </location>
</feature>
<comment type="caution">
    <text evidence="6">The sequence shown here is derived from an EMBL/GenBank/DDBJ whole genome shotgun (WGS) entry which is preliminary data.</text>
</comment>
<dbReference type="SUPFAM" id="SSF57414">
    <property type="entry name" value="Hairpin loop containing domain-like"/>
    <property type="match status" value="2"/>
</dbReference>
<organism evidence="6 7">
    <name type="scientific">Tigriopus californicus</name>
    <name type="common">Marine copepod</name>
    <dbReference type="NCBI Taxonomy" id="6832"/>
    <lineage>
        <taxon>Eukaryota</taxon>
        <taxon>Metazoa</taxon>
        <taxon>Ecdysozoa</taxon>
        <taxon>Arthropoda</taxon>
        <taxon>Crustacea</taxon>
        <taxon>Multicrustacea</taxon>
        <taxon>Hexanauplia</taxon>
        <taxon>Copepoda</taxon>
        <taxon>Harpacticoida</taxon>
        <taxon>Harpacticidae</taxon>
        <taxon>Tigriopus</taxon>
    </lineage>
</organism>
<dbReference type="InterPro" id="IPR000177">
    <property type="entry name" value="Apple"/>
</dbReference>
<keyword evidence="2" id="KW-1015">Disulfide bond</keyword>
<reference evidence="6 7" key="1">
    <citation type="journal article" date="2018" name="Nat. Ecol. Evol.">
        <title>Genomic signatures of mitonuclear coevolution across populations of Tigriopus californicus.</title>
        <authorList>
            <person name="Barreto F.S."/>
            <person name="Watson E.T."/>
            <person name="Lima T.G."/>
            <person name="Willett C.S."/>
            <person name="Edmands S."/>
            <person name="Li W."/>
            <person name="Burton R.S."/>
        </authorList>
    </citation>
    <scope>NUCLEOTIDE SEQUENCE [LARGE SCALE GENOMIC DNA]</scope>
    <source>
        <strain evidence="6 7">San Diego</strain>
    </source>
</reference>
<evidence type="ECO:0000256" key="4">
    <source>
        <dbReference type="SAM" id="SignalP"/>
    </source>
</evidence>
<feature type="region of interest" description="Disordered" evidence="3">
    <location>
        <begin position="171"/>
        <end position="194"/>
    </location>
</feature>
<accession>A0A553P875</accession>
<sequence>MVPLLPMVICLFQLARGDRGGFYSLAFNGDQLSSLVDFHSAATCQSECQQNVACVGFSFYNERCVMFRTITSYLIVRKCISGLNSWSSVAVENGLAQRISHPNCMLRGTSYKGTILSGGVLHQTRDDITTAFECQWECQKQAGCWYFTKDPNFCYLMSDQGHVAKAMGSRSGPKFCGQEPPTPMTLPPTTMKMEPITKPKPVIVTPAQPQRRSSIPWRVKAAQYEGGSNWRELVKKFPWEW</sequence>
<evidence type="ECO:0000313" key="7">
    <source>
        <dbReference type="Proteomes" id="UP000318571"/>
    </source>
</evidence>
<gene>
    <name evidence="6" type="ORF">TCAL_07771</name>
</gene>
<evidence type="ECO:0000256" key="1">
    <source>
        <dbReference type="ARBA" id="ARBA00022737"/>
    </source>
</evidence>
<evidence type="ECO:0000256" key="2">
    <source>
        <dbReference type="ARBA" id="ARBA00023157"/>
    </source>
</evidence>
<dbReference type="Proteomes" id="UP000318571">
    <property type="component" value="Chromosome 3"/>
</dbReference>
<keyword evidence="4" id="KW-0732">Signal</keyword>
<keyword evidence="7" id="KW-1185">Reference proteome</keyword>
<dbReference type="InterPro" id="IPR003609">
    <property type="entry name" value="Pan_app"/>
</dbReference>
<dbReference type="GO" id="GO:0005576">
    <property type="term" value="C:extracellular region"/>
    <property type="evidence" value="ECO:0007669"/>
    <property type="project" value="InterPro"/>
</dbReference>
<keyword evidence="1" id="KW-0677">Repeat</keyword>
<evidence type="ECO:0000313" key="6">
    <source>
        <dbReference type="EMBL" id="TRY73895.1"/>
    </source>
</evidence>
<evidence type="ECO:0000259" key="5">
    <source>
        <dbReference type="SMART" id="SM00223"/>
    </source>
</evidence>
<dbReference type="EMBL" id="VCGU01000007">
    <property type="protein sequence ID" value="TRY73895.1"/>
    <property type="molecule type" value="Genomic_DNA"/>
</dbReference>
<dbReference type="SMART" id="SM00223">
    <property type="entry name" value="APPLE"/>
    <property type="match status" value="1"/>
</dbReference>
<dbReference type="GO" id="GO:0006508">
    <property type="term" value="P:proteolysis"/>
    <property type="evidence" value="ECO:0007669"/>
    <property type="project" value="InterPro"/>
</dbReference>
<evidence type="ECO:0000256" key="3">
    <source>
        <dbReference type="SAM" id="MobiDB-lite"/>
    </source>
</evidence>
<dbReference type="AlphaFoldDB" id="A0A553P875"/>
<dbReference type="Gene3D" id="3.50.4.10">
    <property type="entry name" value="Hepatocyte Growth Factor"/>
    <property type="match status" value="2"/>
</dbReference>